<dbReference type="EMBL" id="GBRH01166737">
    <property type="protein sequence ID" value="JAE31159.1"/>
    <property type="molecule type" value="Transcribed_RNA"/>
</dbReference>
<proteinExistence type="predicted"/>
<reference evidence="1" key="1">
    <citation type="submission" date="2014-09" db="EMBL/GenBank/DDBJ databases">
        <authorList>
            <person name="Magalhaes I.L.F."/>
            <person name="Oliveira U."/>
            <person name="Santos F.R."/>
            <person name="Vidigal T.H.D.A."/>
            <person name="Brescovit A.D."/>
            <person name="Santos A.J."/>
        </authorList>
    </citation>
    <scope>NUCLEOTIDE SEQUENCE</scope>
    <source>
        <tissue evidence="1">Shoot tissue taken approximately 20 cm above the soil surface</tissue>
    </source>
</reference>
<protein>
    <submittedName>
        <fullName evidence="1">Uncharacterized protein</fullName>
    </submittedName>
</protein>
<reference evidence="1" key="2">
    <citation type="journal article" date="2015" name="Data Brief">
        <title>Shoot transcriptome of the giant reed, Arundo donax.</title>
        <authorList>
            <person name="Barrero R.A."/>
            <person name="Guerrero F.D."/>
            <person name="Moolhuijzen P."/>
            <person name="Goolsby J.A."/>
            <person name="Tidwell J."/>
            <person name="Bellgard S.E."/>
            <person name="Bellgard M.I."/>
        </authorList>
    </citation>
    <scope>NUCLEOTIDE SEQUENCE</scope>
    <source>
        <tissue evidence="1">Shoot tissue taken approximately 20 cm above the soil surface</tissue>
    </source>
</reference>
<evidence type="ECO:0000313" key="1">
    <source>
        <dbReference type="EMBL" id="JAE31159.1"/>
    </source>
</evidence>
<name>A0A0A9H5U9_ARUDO</name>
<dbReference type="AlphaFoldDB" id="A0A0A9H5U9"/>
<sequence length="44" mass="5051">MQDKDYLWEAIGEVQVGRAPSAAVPFPRLAGDRRRHLLPLVHQR</sequence>
<organism evidence="1">
    <name type="scientific">Arundo donax</name>
    <name type="common">Giant reed</name>
    <name type="synonym">Donax arundinaceus</name>
    <dbReference type="NCBI Taxonomy" id="35708"/>
    <lineage>
        <taxon>Eukaryota</taxon>
        <taxon>Viridiplantae</taxon>
        <taxon>Streptophyta</taxon>
        <taxon>Embryophyta</taxon>
        <taxon>Tracheophyta</taxon>
        <taxon>Spermatophyta</taxon>
        <taxon>Magnoliopsida</taxon>
        <taxon>Liliopsida</taxon>
        <taxon>Poales</taxon>
        <taxon>Poaceae</taxon>
        <taxon>PACMAD clade</taxon>
        <taxon>Arundinoideae</taxon>
        <taxon>Arundineae</taxon>
        <taxon>Arundo</taxon>
    </lineage>
</organism>
<accession>A0A0A9H5U9</accession>